<keyword evidence="1" id="KW-0812">Transmembrane</keyword>
<dbReference type="InParanoid" id="A0A1X7U1D9"/>
<dbReference type="OrthoDB" id="427368at2759"/>
<reference evidence="2" key="1">
    <citation type="submission" date="2017-05" db="UniProtKB">
        <authorList>
            <consortium name="EnsemblMetazoa"/>
        </authorList>
    </citation>
    <scope>IDENTIFICATION</scope>
</reference>
<dbReference type="AlphaFoldDB" id="A0A1X7U1D9"/>
<protein>
    <submittedName>
        <fullName evidence="2">Uncharacterized protein</fullName>
    </submittedName>
</protein>
<accession>A0A1X7U1D9</accession>
<feature type="transmembrane region" description="Helical" evidence="1">
    <location>
        <begin position="79"/>
        <end position="103"/>
    </location>
</feature>
<sequence>LDLIKLVHGEGPSRITLDSNRQIASCGLDSISVVFHNGGLEEDIITISLMWSPLLVLLGTLIVYWTLPATTRGRSIWLLWQPMITLSSPTVIALVMLMMILLLRVSSRQYWLGLPAKLIPSM</sequence>
<name>A0A1X7U1D9_AMPQE</name>
<dbReference type="EnsemblMetazoa" id="Aqu2.1.21194_001">
    <property type="protein sequence ID" value="Aqu2.1.21194_001"/>
    <property type="gene ID" value="Aqu2.1.21194"/>
</dbReference>
<organism evidence="2">
    <name type="scientific">Amphimedon queenslandica</name>
    <name type="common">Sponge</name>
    <dbReference type="NCBI Taxonomy" id="400682"/>
    <lineage>
        <taxon>Eukaryota</taxon>
        <taxon>Metazoa</taxon>
        <taxon>Porifera</taxon>
        <taxon>Demospongiae</taxon>
        <taxon>Heteroscleromorpha</taxon>
        <taxon>Haplosclerida</taxon>
        <taxon>Niphatidae</taxon>
        <taxon>Amphimedon</taxon>
    </lineage>
</organism>
<feature type="transmembrane region" description="Helical" evidence="1">
    <location>
        <begin position="44"/>
        <end position="67"/>
    </location>
</feature>
<keyword evidence="1" id="KW-1133">Transmembrane helix</keyword>
<evidence type="ECO:0000256" key="1">
    <source>
        <dbReference type="SAM" id="Phobius"/>
    </source>
</evidence>
<keyword evidence="1" id="KW-0472">Membrane</keyword>
<evidence type="ECO:0000313" key="2">
    <source>
        <dbReference type="EnsemblMetazoa" id="Aqu2.1.21194_001"/>
    </source>
</evidence>
<proteinExistence type="predicted"/>